<gene>
    <name evidence="1" type="ORF">AVEN_88139_1</name>
</gene>
<dbReference type="Proteomes" id="UP000499080">
    <property type="component" value="Unassembled WGS sequence"/>
</dbReference>
<evidence type="ECO:0000313" key="1">
    <source>
        <dbReference type="EMBL" id="GBL74532.1"/>
    </source>
</evidence>
<dbReference type="AlphaFoldDB" id="A0A4Y2A410"/>
<name>A0A4Y2A410_ARAVE</name>
<reference evidence="1 2" key="1">
    <citation type="journal article" date="2019" name="Sci. Rep.">
        <title>Orb-weaving spider Araneus ventricosus genome elucidates the spidroin gene catalogue.</title>
        <authorList>
            <person name="Kono N."/>
            <person name="Nakamura H."/>
            <person name="Ohtoshi R."/>
            <person name="Moran D.A.P."/>
            <person name="Shinohara A."/>
            <person name="Yoshida Y."/>
            <person name="Fujiwara M."/>
            <person name="Mori M."/>
            <person name="Tomita M."/>
            <person name="Arakawa K."/>
        </authorList>
    </citation>
    <scope>NUCLEOTIDE SEQUENCE [LARGE SCALE GENOMIC DNA]</scope>
</reference>
<keyword evidence="2" id="KW-1185">Reference proteome</keyword>
<feature type="non-terminal residue" evidence="1">
    <location>
        <position position="1"/>
    </location>
</feature>
<accession>A0A4Y2A410</accession>
<proteinExistence type="predicted"/>
<comment type="caution">
    <text evidence="1">The sequence shown here is derived from an EMBL/GenBank/DDBJ whole genome shotgun (WGS) entry which is preliminary data.</text>
</comment>
<evidence type="ECO:0000313" key="2">
    <source>
        <dbReference type="Proteomes" id="UP000499080"/>
    </source>
</evidence>
<organism evidence="1 2">
    <name type="scientific">Araneus ventricosus</name>
    <name type="common">Orbweaver spider</name>
    <name type="synonym">Epeira ventricosa</name>
    <dbReference type="NCBI Taxonomy" id="182803"/>
    <lineage>
        <taxon>Eukaryota</taxon>
        <taxon>Metazoa</taxon>
        <taxon>Ecdysozoa</taxon>
        <taxon>Arthropoda</taxon>
        <taxon>Chelicerata</taxon>
        <taxon>Arachnida</taxon>
        <taxon>Araneae</taxon>
        <taxon>Araneomorphae</taxon>
        <taxon>Entelegynae</taxon>
        <taxon>Araneoidea</taxon>
        <taxon>Araneidae</taxon>
        <taxon>Araneus</taxon>
    </lineage>
</organism>
<protein>
    <submittedName>
        <fullName evidence="1">Uncharacterized protein</fullName>
    </submittedName>
</protein>
<dbReference type="EMBL" id="BGPR01230764">
    <property type="protein sequence ID" value="GBL74532.1"/>
    <property type="molecule type" value="Genomic_DNA"/>
</dbReference>
<sequence>RVHFHIRGVSTEREANKISTSPFYLSLRPESTTDASDQCFTHFASTPPPNKVGKKKLQRFSGVCADNSDASIINGSAIGTSTAFSAITKTYPVAVSNIHHSPDDDDRHHSHHSFFFLCIFGGSRDGDPV</sequence>